<name>A0AAW6U7Y1_9BACT</name>
<comment type="caution">
    <text evidence="2">The sequence shown here is derived from an EMBL/GenBank/DDBJ whole genome shotgun (WGS) entry which is preliminary data.</text>
</comment>
<accession>A0AAW6U7Y1</accession>
<feature type="transmembrane region" description="Helical" evidence="1">
    <location>
        <begin position="54"/>
        <end position="75"/>
    </location>
</feature>
<dbReference type="RefSeq" id="WP_349247186.1">
    <property type="nucleotide sequence ID" value="NZ_JASCXX010000053.1"/>
</dbReference>
<dbReference type="EMBL" id="JASCXX010000053">
    <property type="protein sequence ID" value="MDI6451779.1"/>
    <property type="molecule type" value="Genomic_DNA"/>
</dbReference>
<gene>
    <name evidence="2" type="ORF">QJ522_22145</name>
</gene>
<keyword evidence="1" id="KW-0472">Membrane</keyword>
<keyword evidence="1" id="KW-0812">Transmembrane</keyword>
<organism evidence="2 3">
    <name type="scientific">Anaerobaca lacustris</name>
    <dbReference type="NCBI Taxonomy" id="3044600"/>
    <lineage>
        <taxon>Bacteria</taxon>
        <taxon>Pseudomonadati</taxon>
        <taxon>Planctomycetota</taxon>
        <taxon>Phycisphaerae</taxon>
        <taxon>Sedimentisphaerales</taxon>
        <taxon>Anaerobacaceae</taxon>
        <taxon>Anaerobaca</taxon>
    </lineage>
</organism>
<keyword evidence="3" id="KW-1185">Reference proteome</keyword>
<feature type="transmembrane region" description="Helical" evidence="1">
    <location>
        <begin position="112"/>
        <end position="134"/>
    </location>
</feature>
<sequence length="139" mass="15415">MATDEAPDLERGYFDAYASATTNLRTWLVAYGIGAPVLFLSNDTLWQALAGAQCASCVGMLFLGGVGFQVLIALINKNAMWFCYYAESKPAFKSSRTYKVCAWLSEQFWIDMILDVLSIVFFIVATYRVFVAVVRSSSS</sequence>
<evidence type="ECO:0000313" key="3">
    <source>
        <dbReference type="Proteomes" id="UP001431776"/>
    </source>
</evidence>
<reference evidence="2" key="1">
    <citation type="submission" date="2023-05" db="EMBL/GenBank/DDBJ databases">
        <title>Anaerotaeda fermentans gen. nov., sp. nov., a novel anaerobic planctomycete of the new family within the order Sedimentisphaerales isolated from Taman Peninsula, Russia.</title>
        <authorList>
            <person name="Khomyakova M.A."/>
            <person name="Merkel A.Y."/>
            <person name="Slobodkin A.I."/>
        </authorList>
    </citation>
    <scope>NUCLEOTIDE SEQUENCE</scope>
    <source>
        <strain evidence="2">M17dextr</strain>
    </source>
</reference>
<dbReference type="Proteomes" id="UP001431776">
    <property type="component" value="Unassembled WGS sequence"/>
</dbReference>
<evidence type="ECO:0000313" key="2">
    <source>
        <dbReference type="EMBL" id="MDI6451779.1"/>
    </source>
</evidence>
<keyword evidence="1" id="KW-1133">Transmembrane helix</keyword>
<dbReference type="AlphaFoldDB" id="A0AAW6U7Y1"/>
<protein>
    <submittedName>
        <fullName evidence="2">Uncharacterized protein</fullName>
    </submittedName>
</protein>
<evidence type="ECO:0000256" key="1">
    <source>
        <dbReference type="SAM" id="Phobius"/>
    </source>
</evidence>
<feature type="transmembrane region" description="Helical" evidence="1">
    <location>
        <begin position="24"/>
        <end position="42"/>
    </location>
</feature>
<proteinExistence type="predicted"/>